<protein>
    <submittedName>
        <fullName evidence="2">Uncharacterized protein</fullName>
    </submittedName>
</protein>
<feature type="region of interest" description="Disordered" evidence="1">
    <location>
        <begin position="285"/>
        <end position="311"/>
    </location>
</feature>
<reference evidence="2" key="1">
    <citation type="submission" date="2020-11" db="EMBL/GenBank/DDBJ databases">
        <authorList>
            <person name="Tran Van P."/>
        </authorList>
    </citation>
    <scope>NUCLEOTIDE SEQUENCE</scope>
</reference>
<organism evidence="2">
    <name type="scientific">Timema cristinae</name>
    <name type="common">Walking stick</name>
    <dbReference type="NCBI Taxonomy" id="61476"/>
    <lineage>
        <taxon>Eukaryota</taxon>
        <taxon>Metazoa</taxon>
        <taxon>Ecdysozoa</taxon>
        <taxon>Arthropoda</taxon>
        <taxon>Hexapoda</taxon>
        <taxon>Insecta</taxon>
        <taxon>Pterygota</taxon>
        <taxon>Neoptera</taxon>
        <taxon>Polyneoptera</taxon>
        <taxon>Phasmatodea</taxon>
        <taxon>Timematodea</taxon>
        <taxon>Timematoidea</taxon>
        <taxon>Timematidae</taxon>
        <taxon>Timema</taxon>
    </lineage>
</organism>
<feature type="compositionally biased region" description="Polar residues" evidence="1">
    <location>
        <begin position="296"/>
        <end position="311"/>
    </location>
</feature>
<evidence type="ECO:0000256" key="1">
    <source>
        <dbReference type="SAM" id="MobiDB-lite"/>
    </source>
</evidence>
<feature type="compositionally biased region" description="Basic residues" evidence="1">
    <location>
        <begin position="63"/>
        <end position="74"/>
    </location>
</feature>
<dbReference type="EMBL" id="OC321891">
    <property type="protein sequence ID" value="CAD7410864.1"/>
    <property type="molecule type" value="Genomic_DNA"/>
</dbReference>
<dbReference type="AlphaFoldDB" id="A0A7R9D9X5"/>
<name>A0A7R9D9X5_TIMCR</name>
<gene>
    <name evidence="2" type="ORF">TCEB3V08_LOCUS10680</name>
</gene>
<proteinExistence type="predicted"/>
<evidence type="ECO:0000313" key="2">
    <source>
        <dbReference type="EMBL" id="CAD7410864.1"/>
    </source>
</evidence>
<sequence length="311" mass="35324">MLPTRCYHSSTLSLCNALASPKRSVLLYPSPTHHCSTPQALRSLAKHPPPFLRGRSAASRALPNHKARGNKKSSRTVGWHLVMGTIEGSEPIFAWRESGKPSRKKNPSPLNLDSSLDLPVLSSLAQHETSTFANYATRADSTLLDPKLYPEKTDAISSYLNMLLREAPWSEHESPLIYVEDLPLEAYDTTTLGPGPEKRSRYYRRYPWKRQNGRNRSHYSEENRYMCNPTRQDVFQLLVALHETRAGNTGKTINFCNRKRPASAIFTNIRFLGRRRNPWHRAFLPRHRKEHGARNSPDSSVAKSVGNSSWP</sequence>
<feature type="region of interest" description="Disordered" evidence="1">
    <location>
        <begin position="46"/>
        <end position="74"/>
    </location>
</feature>
<accession>A0A7R9D9X5</accession>